<sequence length="222" mass="23381">MSEIDRLKEERRAARLAKEADGNAPTSSVVQDGEPKLEAGVRVTIYGLESEAGKQLNGQRGIIASFVEDSGRYAVKLDSEADRSVNVRRENLQLQSSVESAAPEAVEAVSGALAQLTALEMKAAELRDTLNAEQKTLNGLDLQDAEADESLDAIGKKVTAAAAAIAKLQVGLDELDLCELDDEARGAARTRRKALNATAEGSLQPLAAALSAQLATAKAGRN</sequence>
<feature type="region of interest" description="Disordered" evidence="2">
    <location>
        <begin position="15"/>
        <end position="34"/>
    </location>
</feature>
<organism evidence="3">
    <name type="scientific">Chrysotila carterae</name>
    <name type="common">Marine alga</name>
    <name type="synonym">Syracosphaera carterae</name>
    <dbReference type="NCBI Taxonomy" id="13221"/>
    <lineage>
        <taxon>Eukaryota</taxon>
        <taxon>Haptista</taxon>
        <taxon>Haptophyta</taxon>
        <taxon>Prymnesiophyceae</taxon>
        <taxon>Isochrysidales</taxon>
        <taxon>Isochrysidaceae</taxon>
        <taxon>Chrysotila</taxon>
    </lineage>
</organism>
<dbReference type="AlphaFoldDB" id="A0A7S4BDX1"/>
<reference evidence="3" key="1">
    <citation type="submission" date="2021-01" db="EMBL/GenBank/DDBJ databases">
        <authorList>
            <person name="Corre E."/>
            <person name="Pelletier E."/>
            <person name="Niang G."/>
            <person name="Scheremetjew M."/>
            <person name="Finn R."/>
            <person name="Kale V."/>
            <person name="Holt S."/>
            <person name="Cochrane G."/>
            <person name="Meng A."/>
            <person name="Brown T."/>
            <person name="Cohen L."/>
        </authorList>
    </citation>
    <scope>NUCLEOTIDE SEQUENCE</scope>
    <source>
        <strain evidence="3">CCMP645</strain>
    </source>
</reference>
<proteinExistence type="predicted"/>
<name>A0A7S4BDX1_CHRCT</name>
<gene>
    <name evidence="3" type="ORF">PCAR00345_LOCUS15372</name>
</gene>
<feature type="coiled-coil region" evidence="1">
    <location>
        <begin position="116"/>
        <end position="143"/>
    </location>
</feature>
<dbReference type="EMBL" id="HBIZ01024284">
    <property type="protein sequence ID" value="CAE0762760.1"/>
    <property type="molecule type" value="Transcribed_RNA"/>
</dbReference>
<keyword evidence="1" id="KW-0175">Coiled coil</keyword>
<evidence type="ECO:0000313" key="3">
    <source>
        <dbReference type="EMBL" id="CAE0762760.1"/>
    </source>
</evidence>
<protein>
    <submittedName>
        <fullName evidence="3">Uncharacterized protein</fullName>
    </submittedName>
</protein>
<accession>A0A7S4BDX1</accession>
<evidence type="ECO:0000256" key="2">
    <source>
        <dbReference type="SAM" id="MobiDB-lite"/>
    </source>
</evidence>
<evidence type="ECO:0000256" key="1">
    <source>
        <dbReference type="SAM" id="Coils"/>
    </source>
</evidence>